<protein>
    <recommendedName>
        <fullName evidence="1">Replication-associated protein ORF2/G2P domain-containing protein</fullName>
    </recommendedName>
</protein>
<evidence type="ECO:0000259" key="1">
    <source>
        <dbReference type="Pfam" id="PF23343"/>
    </source>
</evidence>
<proteinExistence type="predicted"/>
<reference evidence="2 3" key="1">
    <citation type="submission" date="2019-03" db="EMBL/GenBank/DDBJ databases">
        <title>Genomic Encyclopedia of Type Strains, Phase III (KMG-III): the genomes of soil and plant-associated and newly described type strains.</title>
        <authorList>
            <person name="Whitman W."/>
        </authorList>
    </citation>
    <scope>NUCLEOTIDE SEQUENCE [LARGE SCALE GENOMIC DNA]</scope>
    <source>
        <strain evidence="2 3">LMG 29544</strain>
    </source>
</reference>
<name>A0A4R8LN72_9BURK</name>
<dbReference type="Pfam" id="PF23343">
    <property type="entry name" value="REP_ORF2-G2P"/>
    <property type="match status" value="1"/>
</dbReference>
<comment type="caution">
    <text evidence="2">The sequence shown here is derived from an EMBL/GenBank/DDBJ whole genome shotgun (WGS) entry which is preliminary data.</text>
</comment>
<sequence>MSTDIVGDEAVIGQVRSRESWEAEYSTFDSIYDARMRGETLPDFIDGNCWDEYVVRTQRFDDGQQEVVAFSKRVWRHFQSIRALPRGVRGKREALEGETEADLTLKEEKSLKTSVERSRRMIRKRCKAIRADRMLTLSTRENETRIEVWAKWWDEFRRRMNRVKDFHYVAVLERQERGAWHIHVAVSGRQNWKLLRSIWISVISKSGTDGAVNDSIGNKKKAWLFRQWGGKGRSMRHRIATYIAKYVGKDGDASTFNKKRYWTSKGIVLPETTTYAQLGPEFGAIDAIVKAHECVLHNGATCDGAQFYWNQGIGVFWMATGNTG</sequence>
<organism evidence="2 3">
    <name type="scientific">Paraburkholderia rhizosphaerae</name>
    <dbReference type="NCBI Taxonomy" id="480658"/>
    <lineage>
        <taxon>Bacteria</taxon>
        <taxon>Pseudomonadati</taxon>
        <taxon>Pseudomonadota</taxon>
        <taxon>Betaproteobacteria</taxon>
        <taxon>Burkholderiales</taxon>
        <taxon>Burkholderiaceae</taxon>
        <taxon>Paraburkholderia</taxon>
    </lineage>
</organism>
<dbReference type="RefSeq" id="WP_377681513.1">
    <property type="nucleotide sequence ID" value="NZ_JBHLUW010000015.1"/>
</dbReference>
<dbReference type="InterPro" id="IPR056906">
    <property type="entry name" value="ORF2/G2P_dom"/>
</dbReference>
<dbReference type="AlphaFoldDB" id="A0A4R8LN72"/>
<evidence type="ECO:0000313" key="3">
    <source>
        <dbReference type="Proteomes" id="UP000295509"/>
    </source>
</evidence>
<keyword evidence="3" id="KW-1185">Reference proteome</keyword>
<gene>
    <name evidence="2" type="ORF">BX592_112100</name>
</gene>
<accession>A0A4R8LN72</accession>
<feature type="domain" description="Replication-associated protein ORF2/G2P" evidence="1">
    <location>
        <begin position="133"/>
        <end position="250"/>
    </location>
</feature>
<dbReference type="EMBL" id="SORE01000012">
    <property type="protein sequence ID" value="TDY47712.1"/>
    <property type="molecule type" value="Genomic_DNA"/>
</dbReference>
<evidence type="ECO:0000313" key="2">
    <source>
        <dbReference type="EMBL" id="TDY47712.1"/>
    </source>
</evidence>
<dbReference type="Proteomes" id="UP000295509">
    <property type="component" value="Unassembled WGS sequence"/>
</dbReference>